<dbReference type="PROSITE" id="PS50206">
    <property type="entry name" value="RHODANESE_3"/>
    <property type="match status" value="4"/>
</dbReference>
<evidence type="ECO:0000313" key="3">
    <source>
        <dbReference type="Proteomes" id="UP000035651"/>
    </source>
</evidence>
<dbReference type="GO" id="GO:0016740">
    <property type="term" value="F:transferase activity"/>
    <property type="evidence" value="ECO:0007669"/>
    <property type="project" value="UniProtKB-KW"/>
</dbReference>
<protein>
    <submittedName>
        <fullName evidence="2">Sulfurtransferase</fullName>
    </submittedName>
</protein>
<gene>
    <name evidence="2" type="ORF">AB870_11645</name>
</gene>
<evidence type="ECO:0000313" key="2">
    <source>
        <dbReference type="EMBL" id="AKM30622.1"/>
    </source>
</evidence>
<dbReference type="OrthoDB" id="9789585at2"/>
<reference evidence="2" key="1">
    <citation type="submission" date="2016-06" db="EMBL/GenBank/DDBJ databases">
        <title>Complete Genome Sequence of Pandoraea faecigallinarum DSM-23572.</title>
        <authorList>
            <person name="Yong D."/>
            <person name="Ee R."/>
            <person name="Lim Y.-L."/>
            <person name="Yin W.-F."/>
            <person name="Chan K.-G."/>
        </authorList>
    </citation>
    <scope>NUCLEOTIDE SEQUENCE</scope>
    <source>
        <strain evidence="2">DSM 23572</strain>
    </source>
</reference>
<dbReference type="Pfam" id="PF00581">
    <property type="entry name" value="Rhodanese"/>
    <property type="match status" value="4"/>
</dbReference>
<dbReference type="AlphaFoldDB" id="A0A0H3WS61"/>
<proteinExistence type="predicted"/>
<dbReference type="SUPFAM" id="SSF52821">
    <property type="entry name" value="Rhodanese/Cell cycle control phosphatase"/>
    <property type="match status" value="4"/>
</dbReference>
<dbReference type="STRING" id="656179.AB870_11645"/>
<sequence>MTSFTPHLVPPARLKEWLHDGAEIAVFDVREHGQYGEAHLFYGVTLPYSRLEIDIVRLAPRRNARVVVYDTDQSVAVLAAQRLDALGYTDVSVLEGGTDAWQAAGFTLFAGVNVPSKTFGELVELTYHTPRVTARELAAMRERGENVVILDGRPVNEYLKMTIPSSICCPNGELGYRIRELVPDTTTPVVVNCAGRTRSIIGAQTLINLGIPNPVMALENGTQGWYLEDLPLEHGSTRRYPDAVAPASLAQMREASGALAERFAVPDVDTATFARWAQDTSRTLFLCDVRTPEEFAAGTLPGAQHTPGGQLIQATDQYVGVRHARVVLFDNDGVRAPIVASWLRQLGHDAYVLRGGLASGAWLALPDTGVRATLPEVDVATLASALADGRVNVIDLRPSMSFRREHVPGSQWAIRPRLANLPAGADVVVIADERGVAELFVADWRREHAQDTRAFSLLAGGFKAWSAAGQPVETSPDSPPDAECIDYLFFVHDRHDGNKAAARQYLAWETGLLAQLDERERGAFRVGAPAAAK</sequence>
<feature type="domain" description="Rhodanese" evidence="1">
    <location>
        <begin position="20"/>
        <end position="110"/>
    </location>
</feature>
<accession>A0A0H3WS61</accession>
<dbReference type="PATRIC" id="fig|656179.3.peg.2475"/>
<dbReference type="Gene3D" id="3.40.250.10">
    <property type="entry name" value="Rhodanese-like domain"/>
    <property type="match status" value="4"/>
</dbReference>
<dbReference type="Proteomes" id="UP000035651">
    <property type="component" value="Chromosome"/>
</dbReference>
<feature type="domain" description="Rhodanese" evidence="1">
    <location>
        <begin position="387"/>
        <end position="474"/>
    </location>
</feature>
<dbReference type="InterPro" id="IPR036873">
    <property type="entry name" value="Rhodanese-like_dom_sf"/>
</dbReference>
<dbReference type="SMART" id="SM00450">
    <property type="entry name" value="RHOD"/>
    <property type="match status" value="4"/>
</dbReference>
<dbReference type="PANTHER" id="PTHR43031:SF16">
    <property type="entry name" value="OXIDOREDUCTASE"/>
    <property type="match status" value="1"/>
</dbReference>
<evidence type="ECO:0000259" key="1">
    <source>
        <dbReference type="PROSITE" id="PS50206"/>
    </source>
</evidence>
<dbReference type="EMBL" id="CP011807">
    <property type="protein sequence ID" value="AKM30622.1"/>
    <property type="molecule type" value="Genomic_DNA"/>
</dbReference>
<name>A0A0H3WS61_9BURK</name>
<dbReference type="RefSeq" id="WP_047906460.1">
    <property type="nucleotide sequence ID" value="NZ_CP011807.3"/>
</dbReference>
<keyword evidence="3" id="KW-1185">Reference proteome</keyword>
<feature type="domain" description="Rhodanese" evidence="1">
    <location>
        <begin position="288"/>
        <end position="371"/>
    </location>
</feature>
<dbReference type="InterPro" id="IPR001763">
    <property type="entry name" value="Rhodanese-like_dom"/>
</dbReference>
<dbReference type="KEGG" id="pfg:AB870_11645"/>
<feature type="domain" description="Rhodanese" evidence="1">
    <location>
        <begin position="143"/>
        <end position="234"/>
    </location>
</feature>
<organism evidence="2 3">
    <name type="scientific">Pandoraea faecigallinarum</name>
    <dbReference type="NCBI Taxonomy" id="656179"/>
    <lineage>
        <taxon>Bacteria</taxon>
        <taxon>Pseudomonadati</taxon>
        <taxon>Pseudomonadota</taxon>
        <taxon>Betaproteobacteria</taxon>
        <taxon>Burkholderiales</taxon>
        <taxon>Burkholderiaceae</taxon>
        <taxon>Pandoraea</taxon>
    </lineage>
</organism>
<dbReference type="PANTHER" id="PTHR43031">
    <property type="entry name" value="FAD-DEPENDENT OXIDOREDUCTASE"/>
    <property type="match status" value="1"/>
</dbReference>
<dbReference type="CDD" id="cd01534">
    <property type="entry name" value="4RHOD_Repeat_3"/>
    <property type="match status" value="1"/>
</dbReference>
<dbReference type="InterPro" id="IPR050229">
    <property type="entry name" value="GlpE_sulfurtransferase"/>
</dbReference>